<evidence type="ECO:0000259" key="9">
    <source>
        <dbReference type="PROSITE" id="PS50240"/>
    </source>
</evidence>
<feature type="domain" description="Peptidase S1" evidence="9">
    <location>
        <begin position="26"/>
        <end position="248"/>
    </location>
</feature>
<dbReference type="PANTHER" id="PTHR24276">
    <property type="entry name" value="POLYSERASE-RELATED"/>
    <property type="match status" value="1"/>
</dbReference>
<sequence>MSLEKVYLPVLVALAALQVDAVPSRIVNGQTAANGEFPYMVSLRWVSSSSHTCGGSIVTQYHVVTAAHCVNNTLPSAMFVVTGHTSNTGGGRVSYLEDIRVHPQYSLPFWMNDIAVLKLRTPIIFGATEQPIPIAISNTGVEECIVSGWGRAHFPSLGLPGDLQKANLNTMTIQECMSYWSPSSIVNGSLCALNSVGIAVCSGDSGGPLVCNGHLAGVVSWGNPCANGLPDVFARVYHFRDWLIENTNDLFSSDTFDEKDDPAYLELNSLSKVQSIAMYTAAVFILFAIALTGSHGNSLSRIVNGSPGVSGQFPYLVSLRRSSTSSHFCGGNLVTRQHVVTATHCVNGMTPNDLFVVTGSISNAKGGETHGVADIRVHADYVGQSNYWLDDVAVVKLAAPVTLNAVTQVLPLPTRTVPGSEPCVMAGWGRAHYPSLGLPGEVQTLVQNTLSVSNCRLIWGFNIRDNHLCALSRRGEGICSGDSGSPLVCGGEHHGIASWVNPCANGLPDAFVRVSLYVDWIKERIADVDN</sequence>
<dbReference type="InterPro" id="IPR001314">
    <property type="entry name" value="Peptidase_S1A"/>
</dbReference>
<keyword evidence="6" id="KW-1015">Disulfide bond</keyword>
<dbReference type="GO" id="GO:0005576">
    <property type="term" value="C:extracellular region"/>
    <property type="evidence" value="ECO:0007669"/>
    <property type="project" value="UniProtKB-SubCell"/>
</dbReference>
<feature type="domain" description="Peptidase S1" evidence="9">
    <location>
        <begin position="302"/>
        <end position="526"/>
    </location>
</feature>
<dbReference type="GO" id="GO:0006508">
    <property type="term" value="P:proteolysis"/>
    <property type="evidence" value="ECO:0007669"/>
    <property type="project" value="UniProtKB-KW"/>
</dbReference>
<keyword evidence="5 7" id="KW-0720">Serine protease</keyword>
<keyword evidence="8" id="KW-0732">Signal</keyword>
<keyword evidence="10" id="KW-1185">Reference proteome</keyword>
<evidence type="ECO:0000313" key="11">
    <source>
        <dbReference type="RefSeq" id="XP_015604223.1"/>
    </source>
</evidence>
<dbReference type="RefSeq" id="XP_015604223.1">
    <property type="nucleotide sequence ID" value="XM_015748737.2"/>
</dbReference>
<keyword evidence="11" id="KW-0812">Transmembrane</keyword>
<evidence type="ECO:0000256" key="8">
    <source>
        <dbReference type="SAM" id="SignalP"/>
    </source>
</evidence>
<feature type="signal peptide" evidence="8">
    <location>
        <begin position="1"/>
        <end position="21"/>
    </location>
</feature>
<evidence type="ECO:0000313" key="10">
    <source>
        <dbReference type="Proteomes" id="UP000694920"/>
    </source>
</evidence>
<dbReference type="FunFam" id="2.40.10.10:FF:000036">
    <property type="entry name" value="Trypsin beta"/>
    <property type="match status" value="1"/>
</dbReference>
<comment type="similarity">
    <text evidence="2">Belongs to the peptidase S1 family.</text>
</comment>
<evidence type="ECO:0000256" key="3">
    <source>
        <dbReference type="ARBA" id="ARBA00022670"/>
    </source>
</evidence>
<dbReference type="PRINTS" id="PR00722">
    <property type="entry name" value="CHYMOTRYPSIN"/>
</dbReference>
<evidence type="ECO:0000256" key="2">
    <source>
        <dbReference type="ARBA" id="ARBA00007664"/>
    </source>
</evidence>
<dbReference type="SUPFAM" id="SSF50494">
    <property type="entry name" value="Trypsin-like serine proteases"/>
    <property type="match status" value="2"/>
</dbReference>
<evidence type="ECO:0000256" key="5">
    <source>
        <dbReference type="ARBA" id="ARBA00022825"/>
    </source>
</evidence>
<dbReference type="GO" id="GO:0004252">
    <property type="term" value="F:serine-type endopeptidase activity"/>
    <property type="evidence" value="ECO:0007669"/>
    <property type="project" value="InterPro"/>
</dbReference>
<dbReference type="PROSITE" id="PS00134">
    <property type="entry name" value="TRYPSIN_HIS"/>
    <property type="match status" value="2"/>
</dbReference>
<name>A0AAJ7C938_CEPCN</name>
<organism evidence="10 11">
    <name type="scientific">Cephus cinctus</name>
    <name type="common">Wheat stem sawfly</name>
    <dbReference type="NCBI Taxonomy" id="211228"/>
    <lineage>
        <taxon>Eukaryota</taxon>
        <taxon>Metazoa</taxon>
        <taxon>Ecdysozoa</taxon>
        <taxon>Arthropoda</taxon>
        <taxon>Hexapoda</taxon>
        <taxon>Insecta</taxon>
        <taxon>Pterygota</taxon>
        <taxon>Neoptera</taxon>
        <taxon>Endopterygota</taxon>
        <taxon>Hymenoptera</taxon>
        <taxon>Cephoidea</taxon>
        <taxon>Cephidae</taxon>
        <taxon>Cephus</taxon>
    </lineage>
</organism>
<dbReference type="InterPro" id="IPR043504">
    <property type="entry name" value="Peptidase_S1_PA_chymotrypsin"/>
</dbReference>
<reference evidence="11" key="1">
    <citation type="submission" date="2025-08" db="UniProtKB">
        <authorList>
            <consortium name="RefSeq"/>
        </authorList>
    </citation>
    <scope>IDENTIFICATION</scope>
</reference>
<dbReference type="InterPro" id="IPR050430">
    <property type="entry name" value="Peptidase_S1"/>
</dbReference>
<comment type="subcellular location">
    <subcellularLocation>
        <location evidence="1">Secreted</location>
        <location evidence="1">Extracellular space</location>
    </subcellularLocation>
</comment>
<gene>
    <name evidence="11" type="primary">LOC107272037</name>
</gene>
<accession>A0AAJ7C938</accession>
<dbReference type="SMART" id="SM00020">
    <property type="entry name" value="Tryp_SPc"/>
    <property type="match status" value="2"/>
</dbReference>
<dbReference type="Proteomes" id="UP000694920">
    <property type="component" value="Unplaced"/>
</dbReference>
<dbReference type="Gene3D" id="2.40.10.10">
    <property type="entry name" value="Trypsin-like serine proteases"/>
    <property type="match status" value="2"/>
</dbReference>
<keyword evidence="11" id="KW-0472">Membrane</keyword>
<dbReference type="PROSITE" id="PS00135">
    <property type="entry name" value="TRYPSIN_SER"/>
    <property type="match status" value="2"/>
</dbReference>
<evidence type="ECO:0000256" key="6">
    <source>
        <dbReference type="ARBA" id="ARBA00023157"/>
    </source>
</evidence>
<evidence type="ECO:0000256" key="7">
    <source>
        <dbReference type="RuleBase" id="RU363034"/>
    </source>
</evidence>
<dbReference type="Pfam" id="PF00089">
    <property type="entry name" value="Trypsin"/>
    <property type="match status" value="2"/>
</dbReference>
<dbReference type="PROSITE" id="PS50240">
    <property type="entry name" value="TRYPSIN_DOM"/>
    <property type="match status" value="2"/>
</dbReference>
<dbReference type="KEGG" id="ccin:107272037"/>
<proteinExistence type="inferred from homology"/>
<dbReference type="InterPro" id="IPR018114">
    <property type="entry name" value="TRYPSIN_HIS"/>
</dbReference>
<feature type="chain" id="PRO_5042590544" evidence="8">
    <location>
        <begin position="22"/>
        <end position="530"/>
    </location>
</feature>
<dbReference type="CDD" id="cd00190">
    <property type="entry name" value="Tryp_SPc"/>
    <property type="match status" value="2"/>
</dbReference>
<dbReference type="AlphaFoldDB" id="A0AAJ7C938"/>
<dbReference type="FunFam" id="2.40.10.10:FF:000068">
    <property type="entry name" value="transmembrane protease serine 2"/>
    <property type="match status" value="2"/>
</dbReference>
<protein>
    <submittedName>
        <fullName evidence="11">Transmembrane protease serine 9</fullName>
    </submittedName>
</protein>
<evidence type="ECO:0000256" key="1">
    <source>
        <dbReference type="ARBA" id="ARBA00004239"/>
    </source>
</evidence>
<keyword evidence="4 7" id="KW-0378">Hydrolase</keyword>
<evidence type="ECO:0000256" key="4">
    <source>
        <dbReference type="ARBA" id="ARBA00022801"/>
    </source>
</evidence>
<dbReference type="InterPro" id="IPR001254">
    <property type="entry name" value="Trypsin_dom"/>
</dbReference>
<keyword evidence="3 7" id="KW-0645">Protease</keyword>
<dbReference type="GeneID" id="107272037"/>
<dbReference type="InterPro" id="IPR033116">
    <property type="entry name" value="TRYPSIN_SER"/>
</dbReference>
<dbReference type="PANTHER" id="PTHR24276:SF96">
    <property type="entry name" value="PEPTIDASE S1 DOMAIN-CONTAINING PROTEIN"/>
    <property type="match status" value="1"/>
</dbReference>
<dbReference type="InterPro" id="IPR009003">
    <property type="entry name" value="Peptidase_S1_PA"/>
</dbReference>